<keyword evidence="8" id="KW-0718">Serine biosynthesis</keyword>
<comment type="cofactor">
    <cofactor evidence="1">
        <name>Mg(2+)</name>
        <dbReference type="ChEBI" id="CHEBI:18420"/>
    </cofactor>
</comment>
<dbReference type="InterPro" id="IPR023214">
    <property type="entry name" value="HAD_sf"/>
</dbReference>
<dbReference type="NCBIfam" id="TIGR01488">
    <property type="entry name" value="HAD-SF-IB"/>
    <property type="match status" value="1"/>
</dbReference>
<evidence type="ECO:0000256" key="7">
    <source>
        <dbReference type="ARBA" id="ARBA00022842"/>
    </source>
</evidence>
<keyword evidence="6 9" id="KW-0378">Hydrolase</keyword>
<evidence type="ECO:0000256" key="5">
    <source>
        <dbReference type="ARBA" id="ARBA00022723"/>
    </source>
</evidence>
<dbReference type="Gene3D" id="3.40.50.1000">
    <property type="entry name" value="HAD superfamily/HAD-like"/>
    <property type="match status" value="1"/>
</dbReference>
<reference evidence="9" key="1">
    <citation type="submission" date="2019-03" db="EMBL/GenBank/DDBJ databases">
        <title>Single cell metagenomics reveals metabolic interactions within the superorganism composed of flagellate Streblomastix strix and complex community of Bacteroidetes bacteria on its surface.</title>
        <authorList>
            <person name="Treitli S.C."/>
            <person name="Kolisko M."/>
            <person name="Husnik F."/>
            <person name="Keeling P."/>
            <person name="Hampl V."/>
        </authorList>
    </citation>
    <scope>NUCLEOTIDE SEQUENCE</scope>
    <source>
        <strain evidence="9">STM</strain>
    </source>
</reference>
<dbReference type="InterPro" id="IPR050582">
    <property type="entry name" value="HAD-like_SerB"/>
</dbReference>
<comment type="caution">
    <text evidence="9">The sequence shown here is derived from an EMBL/GenBank/DDBJ whole genome shotgun (WGS) entry which is preliminary data.</text>
</comment>
<comment type="pathway">
    <text evidence="2">Amino-acid biosynthesis; L-serine biosynthesis; L-serine from 3-phospho-D-glycerate: step 3/3.</text>
</comment>
<dbReference type="GO" id="GO:0000287">
    <property type="term" value="F:magnesium ion binding"/>
    <property type="evidence" value="ECO:0007669"/>
    <property type="project" value="TreeGrafter"/>
</dbReference>
<evidence type="ECO:0000313" key="9">
    <source>
        <dbReference type="EMBL" id="KAA6320480.1"/>
    </source>
</evidence>
<dbReference type="GO" id="GO:0036424">
    <property type="term" value="F:L-phosphoserine phosphatase activity"/>
    <property type="evidence" value="ECO:0007669"/>
    <property type="project" value="TreeGrafter"/>
</dbReference>
<organism evidence="9">
    <name type="scientific">termite gut metagenome</name>
    <dbReference type="NCBI Taxonomy" id="433724"/>
    <lineage>
        <taxon>unclassified sequences</taxon>
        <taxon>metagenomes</taxon>
        <taxon>organismal metagenomes</taxon>
    </lineage>
</organism>
<dbReference type="AlphaFoldDB" id="A0A5J4QHH6"/>
<evidence type="ECO:0000256" key="6">
    <source>
        <dbReference type="ARBA" id="ARBA00022801"/>
    </source>
</evidence>
<keyword evidence="4" id="KW-0028">Amino-acid biosynthesis</keyword>
<dbReference type="GO" id="GO:0006564">
    <property type="term" value="P:L-serine biosynthetic process"/>
    <property type="evidence" value="ECO:0007669"/>
    <property type="project" value="UniProtKB-KW"/>
</dbReference>
<evidence type="ECO:0000256" key="8">
    <source>
        <dbReference type="ARBA" id="ARBA00023299"/>
    </source>
</evidence>
<accession>A0A5J4QHH6</accession>
<evidence type="ECO:0000256" key="1">
    <source>
        <dbReference type="ARBA" id="ARBA00001946"/>
    </source>
</evidence>
<keyword evidence="5" id="KW-0479">Metal-binding</keyword>
<dbReference type="PANTHER" id="PTHR43344">
    <property type="entry name" value="PHOSPHOSERINE PHOSPHATASE"/>
    <property type="match status" value="1"/>
</dbReference>
<dbReference type="Pfam" id="PF00702">
    <property type="entry name" value="Hydrolase"/>
    <property type="match status" value="1"/>
</dbReference>
<gene>
    <name evidence="9" type="ORF">EZS27_029756</name>
</gene>
<evidence type="ECO:0000256" key="4">
    <source>
        <dbReference type="ARBA" id="ARBA00022605"/>
    </source>
</evidence>
<keyword evidence="7" id="KW-0460">Magnesium</keyword>
<name>A0A5J4QHH6_9ZZZZ</name>
<evidence type="ECO:0000256" key="2">
    <source>
        <dbReference type="ARBA" id="ARBA00005135"/>
    </source>
</evidence>
<protein>
    <recommendedName>
        <fullName evidence="3">phosphoserine phosphatase</fullName>
        <ecNumber evidence="3">3.1.3.3</ecNumber>
    </recommendedName>
</protein>
<proteinExistence type="predicted"/>
<dbReference type="EMBL" id="SNRY01003577">
    <property type="protein sequence ID" value="KAA6320480.1"/>
    <property type="molecule type" value="Genomic_DNA"/>
</dbReference>
<dbReference type="PANTHER" id="PTHR43344:SF2">
    <property type="entry name" value="PHOSPHOSERINE PHOSPHATASE"/>
    <property type="match status" value="1"/>
</dbReference>
<evidence type="ECO:0000256" key="3">
    <source>
        <dbReference type="ARBA" id="ARBA00012640"/>
    </source>
</evidence>
<sequence>MEKKKFIFDLDGTVTAEETLPLIAKHFHVQEEIETLTIETIQGNIPFIESFIRRVTILGKIPVSQVADLLEHVCLHQELFNFIQIHTQLCVITTGNLRSWSYKLLHRIGCEYFCSEAEIENDEIVKLTKILRKEQIVEKYQNEGYEVIYVGDGNNDLEAMRIADISIAIGMIHSPSRSLMPVSDYLIFNEQALCRQLNQLL</sequence>
<dbReference type="InterPro" id="IPR036412">
    <property type="entry name" value="HAD-like_sf"/>
</dbReference>
<dbReference type="EC" id="3.1.3.3" evidence="3"/>
<dbReference type="GO" id="GO:0005737">
    <property type="term" value="C:cytoplasm"/>
    <property type="evidence" value="ECO:0007669"/>
    <property type="project" value="TreeGrafter"/>
</dbReference>
<dbReference type="SUPFAM" id="SSF56784">
    <property type="entry name" value="HAD-like"/>
    <property type="match status" value="1"/>
</dbReference>